<gene>
    <name evidence="1" type="ORF">CERSUDRAFT_87097</name>
</gene>
<evidence type="ECO:0000313" key="2">
    <source>
        <dbReference type="Proteomes" id="UP000016930"/>
    </source>
</evidence>
<reference evidence="1 2" key="1">
    <citation type="journal article" date="2012" name="Proc. Natl. Acad. Sci. U.S.A.">
        <title>Comparative genomics of Ceriporiopsis subvermispora and Phanerochaete chrysosporium provide insight into selective ligninolysis.</title>
        <authorList>
            <person name="Fernandez-Fueyo E."/>
            <person name="Ruiz-Duenas F.J."/>
            <person name="Ferreira P."/>
            <person name="Floudas D."/>
            <person name="Hibbett D.S."/>
            <person name="Canessa P."/>
            <person name="Larrondo L.F."/>
            <person name="James T.Y."/>
            <person name="Seelenfreund D."/>
            <person name="Lobos S."/>
            <person name="Polanco R."/>
            <person name="Tello M."/>
            <person name="Honda Y."/>
            <person name="Watanabe T."/>
            <person name="Watanabe T."/>
            <person name="Ryu J.S."/>
            <person name="Kubicek C.P."/>
            <person name="Schmoll M."/>
            <person name="Gaskell J."/>
            <person name="Hammel K.E."/>
            <person name="St John F.J."/>
            <person name="Vanden Wymelenberg A."/>
            <person name="Sabat G."/>
            <person name="Splinter BonDurant S."/>
            <person name="Syed K."/>
            <person name="Yadav J.S."/>
            <person name="Doddapaneni H."/>
            <person name="Subramanian V."/>
            <person name="Lavin J.L."/>
            <person name="Oguiza J.A."/>
            <person name="Perez G."/>
            <person name="Pisabarro A.G."/>
            <person name="Ramirez L."/>
            <person name="Santoyo F."/>
            <person name="Master E."/>
            <person name="Coutinho P.M."/>
            <person name="Henrissat B."/>
            <person name="Lombard V."/>
            <person name="Magnuson J.K."/>
            <person name="Kuees U."/>
            <person name="Hori C."/>
            <person name="Igarashi K."/>
            <person name="Samejima M."/>
            <person name="Held B.W."/>
            <person name="Barry K.W."/>
            <person name="LaButti K.M."/>
            <person name="Lapidus A."/>
            <person name="Lindquist E.A."/>
            <person name="Lucas S.M."/>
            <person name="Riley R."/>
            <person name="Salamov A.A."/>
            <person name="Hoffmeister D."/>
            <person name="Schwenk D."/>
            <person name="Hadar Y."/>
            <person name="Yarden O."/>
            <person name="de Vries R.P."/>
            <person name="Wiebenga A."/>
            <person name="Stenlid J."/>
            <person name="Eastwood D."/>
            <person name="Grigoriev I.V."/>
            <person name="Berka R.M."/>
            <person name="Blanchette R.A."/>
            <person name="Kersten P."/>
            <person name="Martinez A.T."/>
            <person name="Vicuna R."/>
            <person name="Cullen D."/>
        </authorList>
    </citation>
    <scope>NUCLEOTIDE SEQUENCE [LARGE SCALE GENOMIC DNA]</scope>
    <source>
        <strain evidence="1 2">B</strain>
    </source>
</reference>
<evidence type="ECO:0000313" key="1">
    <source>
        <dbReference type="EMBL" id="EMD33749.1"/>
    </source>
</evidence>
<protein>
    <submittedName>
        <fullName evidence="1">Uncharacterized protein</fullName>
    </submittedName>
</protein>
<proteinExistence type="predicted"/>
<organism evidence="1 2">
    <name type="scientific">Ceriporiopsis subvermispora (strain B)</name>
    <name type="common">White-rot fungus</name>
    <name type="synonym">Gelatoporia subvermispora</name>
    <dbReference type="NCBI Taxonomy" id="914234"/>
    <lineage>
        <taxon>Eukaryota</taxon>
        <taxon>Fungi</taxon>
        <taxon>Dikarya</taxon>
        <taxon>Basidiomycota</taxon>
        <taxon>Agaricomycotina</taxon>
        <taxon>Agaricomycetes</taxon>
        <taxon>Polyporales</taxon>
        <taxon>Gelatoporiaceae</taxon>
        <taxon>Gelatoporia</taxon>
    </lineage>
</organism>
<sequence length="84" mass="9184">MLCRIFTETTPNSRHRSTSITLPRVSANCTLTHTPPGQTIVTDYQQKPESVHRLVVDLIFRTCSRLPSGANPQCCLAPGSVSTS</sequence>
<dbReference type="HOGENOM" id="CLU_2527238_0_0_1"/>
<dbReference type="EMBL" id="KB445805">
    <property type="protein sequence ID" value="EMD33749.1"/>
    <property type="molecule type" value="Genomic_DNA"/>
</dbReference>
<accession>M2PD98</accession>
<dbReference type="AlphaFoldDB" id="M2PD98"/>
<name>M2PD98_CERS8</name>
<dbReference type="Proteomes" id="UP000016930">
    <property type="component" value="Unassembled WGS sequence"/>
</dbReference>
<keyword evidence="2" id="KW-1185">Reference proteome</keyword>